<dbReference type="AlphaFoldDB" id="A0A8B8PAD3"/>
<reference evidence="6" key="1">
    <citation type="submission" date="2025-08" db="UniProtKB">
        <authorList>
            <consortium name="RefSeq"/>
        </authorList>
    </citation>
    <scope>IDENTIFICATION</scope>
    <source>
        <tissue evidence="6">Leaf</tissue>
    </source>
</reference>
<evidence type="ECO:0000256" key="4">
    <source>
        <dbReference type="ARBA" id="ARBA00022842"/>
    </source>
</evidence>
<proteinExistence type="predicted"/>
<name>A0A8B8PAD3_9MYRT</name>
<gene>
    <name evidence="6" type="primary">LOC115741859</name>
</gene>
<dbReference type="PANTHER" id="PTHR31009">
    <property type="entry name" value="S-ADENOSYL-L-METHIONINE:CARBOXYL METHYLTRANSFERASE FAMILY PROTEIN"/>
    <property type="match status" value="1"/>
</dbReference>
<organism evidence="5 6">
    <name type="scientific">Rhodamnia argentea</name>
    <dbReference type="NCBI Taxonomy" id="178133"/>
    <lineage>
        <taxon>Eukaryota</taxon>
        <taxon>Viridiplantae</taxon>
        <taxon>Streptophyta</taxon>
        <taxon>Embryophyta</taxon>
        <taxon>Tracheophyta</taxon>
        <taxon>Spermatophyta</taxon>
        <taxon>Magnoliopsida</taxon>
        <taxon>eudicotyledons</taxon>
        <taxon>Gunneridae</taxon>
        <taxon>Pentapetalae</taxon>
        <taxon>rosids</taxon>
        <taxon>malvids</taxon>
        <taxon>Myrtales</taxon>
        <taxon>Myrtaceae</taxon>
        <taxon>Myrtoideae</taxon>
        <taxon>Myrteae</taxon>
        <taxon>Australasian group</taxon>
        <taxon>Rhodamnia</taxon>
    </lineage>
</organism>
<dbReference type="KEGG" id="rarg:115741859"/>
<keyword evidence="5" id="KW-1185">Reference proteome</keyword>
<dbReference type="InterPro" id="IPR005299">
    <property type="entry name" value="MeTrfase_7"/>
</dbReference>
<accession>A0A8B8PAD3</accession>
<evidence type="ECO:0000313" key="5">
    <source>
        <dbReference type="Proteomes" id="UP000827889"/>
    </source>
</evidence>
<dbReference type="GO" id="GO:0032259">
    <property type="term" value="P:methylation"/>
    <property type="evidence" value="ECO:0007669"/>
    <property type="project" value="UniProtKB-KW"/>
</dbReference>
<dbReference type="GeneID" id="115741859"/>
<dbReference type="Gene3D" id="1.10.1200.270">
    <property type="entry name" value="Methyltransferase, alpha-helical capping domain"/>
    <property type="match status" value="1"/>
</dbReference>
<keyword evidence="1" id="KW-0489">Methyltransferase</keyword>
<dbReference type="SUPFAM" id="SSF53335">
    <property type="entry name" value="S-adenosyl-L-methionine-dependent methyltransferases"/>
    <property type="match status" value="1"/>
</dbReference>
<protein>
    <submittedName>
        <fullName evidence="6">Salicylate carboxymethyltransferase-like</fullName>
    </submittedName>
</protein>
<sequence length="372" mass="41836">MEVPRELHMNGGVGETSYANNSSLQRKVISMTKPIMEAAITALYSTAGSTFPASLAIADLGCSCGPNTLFAVSEIISIIIDICNAKKHELPEFQVFLNDLPENDFNTLFSNFLPRFQEKLSEQMLKYRALAKLACFFNGVPGSFYRRLFPQESLHFIHSSSCLMWLSQVPRGLEGNKGNVYIARSSPPSVIRAFFEQFQRDFSMFLEYRGRELVVGGRMVLSLVGRRSNDPSSEECCHHWNLLATVLNVMVSEGLIEEEKLDSFNVPYYTPSPKEVRCEVQKQGSFLIDCLEVSEVNWDVFDTGFVPNDVSKDRAYGMAISMRAVAEPLLVEHFGEALIDEVFNRYRAQASDHISKHKTLAINVVISLKKIT</sequence>
<dbReference type="GO" id="GO:0008168">
    <property type="term" value="F:methyltransferase activity"/>
    <property type="evidence" value="ECO:0007669"/>
    <property type="project" value="UniProtKB-KW"/>
</dbReference>
<keyword evidence="2" id="KW-0808">Transferase</keyword>
<dbReference type="Proteomes" id="UP000827889">
    <property type="component" value="Chromosome 7"/>
</dbReference>
<evidence type="ECO:0000256" key="1">
    <source>
        <dbReference type="ARBA" id="ARBA00022603"/>
    </source>
</evidence>
<keyword evidence="3" id="KW-0479">Metal-binding</keyword>
<evidence type="ECO:0000256" key="3">
    <source>
        <dbReference type="ARBA" id="ARBA00022723"/>
    </source>
</evidence>
<dbReference type="InterPro" id="IPR042086">
    <property type="entry name" value="MeTrfase_capping"/>
</dbReference>
<keyword evidence="4" id="KW-0460">Magnesium</keyword>
<dbReference type="Pfam" id="PF03492">
    <property type="entry name" value="Methyltransf_7"/>
    <property type="match status" value="1"/>
</dbReference>
<dbReference type="Gene3D" id="3.40.50.150">
    <property type="entry name" value="Vaccinia Virus protein VP39"/>
    <property type="match status" value="1"/>
</dbReference>
<dbReference type="GO" id="GO:0046872">
    <property type="term" value="F:metal ion binding"/>
    <property type="evidence" value="ECO:0007669"/>
    <property type="project" value="UniProtKB-KW"/>
</dbReference>
<evidence type="ECO:0000256" key="2">
    <source>
        <dbReference type="ARBA" id="ARBA00022679"/>
    </source>
</evidence>
<evidence type="ECO:0000313" key="6">
    <source>
        <dbReference type="RefSeq" id="XP_030531736.2"/>
    </source>
</evidence>
<dbReference type="RefSeq" id="XP_030531736.2">
    <property type="nucleotide sequence ID" value="XM_030675876.2"/>
</dbReference>
<dbReference type="InterPro" id="IPR029063">
    <property type="entry name" value="SAM-dependent_MTases_sf"/>
</dbReference>